<evidence type="ECO:0000256" key="13">
    <source>
        <dbReference type="ARBA" id="ARBA00022842"/>
    </source>
</evidence>
<evidence type="ECO:0000256" key="9">
    <source>
        <dbReference type="ARBA" id="ARBA00022723"/>
    </source>
</evidence>
<comment type="function">
    <text evidence="2">Catalyzes the reversible phosphorylation of pyruvate and phosphate.</text>
</comment>
<dbReference type="InterPro" id="IPR002192">
    <property type="entry name" value="PPDK_AMP/ATP-bd"/>
</dbReference>
<comment type="cofactor">
    <cofactor evidence="1 14 17">
        <name>Mg(2+)</name>
        <dbReference type="ChEBI" id="CHEBI:18420"/>
    </cofactor>
</comment>
<feature type="domain" description="PEP-utilising enzyme C-terminal" evidence="20">
    <location>
        <begin position="565"/>
        <end position="919"/>
    </location>
</feature>
<reference evidence="21" key="1">
    <citation type="submission" date="2023-02" db="EMBL/GenBank/DDBJ databases">
        <title>Host association and intracellularity evolved multiple times independently in the Rickettsiales.</title>
        <authorList>
            <person name="Castelli M."/>
            <person name="Nardi T."/>
            <person name="Gammuto L."/>
            <person name="Bellinzona G."/>
            <person name="Sabaneyeva E."/>
            <person name="Potekhin A."/>
            <person name="Serra V."/>
            <person name="Petroni G."/>
            <person name="Sassera D."/>
        </authorList>
    </citation>
    <scope>NUCLEOTIDE SEQUENCE</scope>
    <source>
        <strain evidence="21">USBL-36I1</strain>
    </source>
</reference>
<evidence type="ECO:0000256" key="12">
    <source>
        <dbReference type="ARBA" id="ARBA00022840"/>
    </source>
</evidence>
<organism evidence="21 22">
    <name type="scientific">Lyticum sinuosum</name>
    <dbReference type="NCBI Taxonomy" id="1332059"/>
    <lineage>
        <taxon>Bacteria</taxon>
        <taxon>Pseudomonadati</taxon>
        <taxon>Pseudomonadota</taxon>
        <taxon>Alphaproteobacteria</taxon>
        <taxon>Rickettsiales</taxon>
        <taxon>Lyticum</taxon>
    </lineage>
</organism>
<dbReference type="Pfam" id="PF01326">
    <property type="entry name" value="PPDK_N"/>
    <property type="match status" value="1"/>
</dbReference>
<dbReference type="SUPFAM" id="SSF51621">
    <property type="entry name" value="Phosphoenolpyruvate/pyruvate domain"/>
    <property type="match status" value="1"/>
</dbReference>
<keyword evidence="12" id="KW-0067">ATP-binding</keyword>
<evidence type="ECO:0000256" key="6">
    <source>
        <dbReference type="ARBA" id="ARBA00020138"/>
    </source>
</evidence>
<evidence type="ECO:0000256" key="1">
    <source>
        <dbReference type="ARBA" id="ARBA00001946"/>
    </source>
</evidence>
<comment type="similarity">
    <text evidence="3 14">Belongs to the PEP-utilizing enzyme family.</text>
</comment>
<dbReference type="InterPro" id="IPR000121">
    <property type="entry name" value="PEP_util_C"/>
</dbReference>
<feature type="binding site" evidence="17">
    <location>
        <position position="822"/>
    </location>
    <ligand>
        <name>Mg(2+)</name>
        <dbReference type="ChEBI" id="CHEBI:18420"/>
    </ligand>
</feature>
<dbReference type="Proteomes" id="UP001289135">
    <property type="component" value="Unassembled WGS sequence"/>
</dbReference>
<feature type="binding site" evidence="16">
    <location>
        <position position="603"/>
    </location>
    <ligand>
        <name>substrate</name>
    </ligand>
</feature>
<feature type="binding site" evidence="16">
    <location>
        <position position="820"/>
    </location>
    <ligand>
        <name>substrate</name>
    </ligand>
</feature>
<feature type="binding site" evidence="16">
    <location>
        <position position="819"/>
    </location>
    <ligand>
        <name>substrate</name>
    </ligand>
</feature>
<accession>A0AAE4VKY0</accession>
<feature type="binding site" evidence="16">
    <location>
        <position position="659"/>
    </location>
    <ligand>
        <name>substrate</name>
    </ligand>
</feature>
<evidence type="ECO:0000256" key="10">
    <source>
        <dbReference type="ARBA" id="ARBA00022741"/>
    </source>
</evidence>
<dbReference type="InterPro" id="IPR010121">
    <property type="entry name" value="Pyruvate_phosphate_dikinase"/>
</dbReference>
<dbReference type="PANTHER" id="PTHR22931:SF9">
    <property type="entry name" value="PYRUVATE, PHOSPHATE DIKINASE 1, CHLOROPLASTIC"/>
    <property type="match status" value="1"/>
</dbReference>
<gene>
    <name evidence="21" type="ORF">Lyticum_00692</name>
</gene>
<dbReference type="EC" id="2.7.9.1" evidence="5 14"/>
<evidence type="ECO:0000313" key="21">
    <source>
        <dbReference type="EMBL" id="MDZ5761510.1"/>
    </source>
</evidence>
<evidence type="ECO:0000256" key="8">
    <source>
        <dbReference type="ARBA" id="ARBA00022679"/>
    </source>
</evidence>
<feature type="binding site" evidence="16">
    <location>
        <position position="798"/>
    </location>
    <ligand>
        <name>substrate</name>
    </ligand>
</feature>
<keyword evidence="21" id="KW-0670">Pyruvate</keyword>
<comment type="subunit">
    <text evidence="4">Homodimer.</text>
</comment>
<proteinExistence type="inferred from homology"/>
<dbReference type="Gene3D" id="3.30.470.20">
    <property type="entry name" value="ATP-grasp fold, B domain"/>
    <property type="match status" value="1"/>
</dbReference>
<dbReference type="InterPro" id="IPR013815">
    <property type="entry name" value="ATP_grasp_subdomain_1"/>
</dbReference>
<dbReference type="GO" id="GO:0005524">
    <property type="term" value="F:ATP binding"/>
    <property type="evidence" value="ECO:0007669"/>
    <property type="project" value="UniProtKB-UniRule"/>
</dbReference>
<dbReference type="PANTHER" id="PTHR22931">
    <property type="entry name" value="PHOSPHOENOLPYRUVATE DIKINASE-RELATED"/>
    <property type="match status" value="1"/>
</dbReference>
<dbReference type="InterPro" id="IPR015813">
    <property type="entry name" value="Pyrv/PenolPyrv_kinase-like_dom"/>
</dbReference>
<evidence type="ECO:0000256" key="14">
    <source>
        <dbReference type="PIRNR" id="PIRNR000853"/>
    </source>
</evidence>
<feature type="binding site" evidence="17">
    <location>
        <position position="798"/>
    </location>
    <ligand>
        <name>Mg(2+)</name>
        <dbReference type="ChEBI" id="CHEBI:18420"/>
    </ligand>
</feature>
<dbReference type="GO" id="GO:0046872">
    <property type="term" value="F:metal ion binding"/>
    <property type="evidence" value="ECO:0007669"/>
    <property type="project" value="UniProtKB-UniRule"/>
</dbReference>
<evidence type="ECO:0000259" key="19">
    <source>
        <dbReference type="Pfam" id="PF01326"/>
    </source>
</evidence>
<keyword evidence="7" id="KW-0597">Phosphoprotein</keyword>
<keyword evidence="10" id="KW-0547">Nucleotide-binding</keyword>
<name>A0AAE4VKY0_9RICK</name>
<evidence type="ECO:0000256" key="7">
    <source>
        <dbReference type="ARBA" id="ARBA00022553"/>
    </source>
</evidence>
<dbReference type="SUPFAM" id="SSF52009">
    <property type="entry name" value="Phosphohistidine domain"/>
    <property type="match status" value="1"/>
</dbReference>
<dbReference type="InterPro" id="IPR023151">
    <property type="entry name" value="PEP_util_CS"/>
</dbReference>
<evidence type="ECO:0000256" key="11">
    <source>
        <dbReference type="ARBA" id="ARBA00022777"/>
    </source>
</evidence>
<keyword evidence="11" id="KW-0418">Kinase</keyword>
<dbReference type="Gene3D" id="3.30.1490.20">
    <property type="entry name" value="ATP-grasp fold, A domain"/>
    <property type="match status" value="1"/>
</dbReference>
<dbReference type="Gene3D" id="3.50.30.10">
    <property type="entry name" value="Phosphohistidine domain"/>
    <property type="match status" value="1"/>
</dbReference>
<feature type="active site" description="Tele-phosphohistidine intermediate" evidence="15">
    <location>
        <position position="499"/>
    </location>
</feature>
<feature type="binding site" evidence="16">
    <location>
        <position position="822"/>
    </location>
    <ligand>
        <name>substrate</name>
    </ligand>
</feature>
<feature type="domain" description="Pyruvate phosphate dikinase AMP/ATP-binding" evidence="19">
    <location>
        <begin position="45"/>
        <end position="402"/>
    </location>
</feature>
<evidence type="ECO:0000256" key="15">
    <source>
        <dbReference type="PIRSR" id="PIRSR000853-1"/>
    </source>
</evidence>
<evidence type="ECO:0000256" key="17">
    <source>
        <dbReference type="PIRSR" id="PIRSR000853-3"/>
    </source>
</evidence>
<dbReference type="InterPro" id="IPR008279">
    <property type="entry name" value="PEP-util_enz_mobile_dom"/>
</dbReference>
<dbReference type="AlphaFoldDB" id="A0AAE4VKY0"/>
<dbReference type="InterPro" id="IPR036637">
    <property type="entry name" value="Phosphohistidine_dom_sf"/>
</dbReference>
<keyword evidence="13 17" id="KW-0460">Magnesium</keyword>
<dbReference type="Gene3D" id="3.20.20.60">
    <property type="entry name" value="Phosphoenolpyruvate-binding domains"/>
    <property type="match status" value="1"/>
</dbReference>
<dbReference type="RefSeq" id="WP_322498935.1">
    <property type="nucleotide sequence ID" value="NZ_JARGYU010000003.1"/>
</dbReference>
<sequence>MKHFSDQNSLDRIIFNFSHYSKEITQILNENFNKETVELIVDKKIWGGKGSALITMSCLGIDVPPGFIVNTSLCSYYNSYNSIPSEVENKIKHAIQSLEDTLSLVFGSIDNPLLISVRSGAPISMPGMMDTILNIGLNDEIVEGLSKKYNNPRFAYDSYRRLLHMFGTTVMQIESNLFDLPFDYLKISEGVTSDHHVSVDGLKKLINTYKNIILEQSKEDFPQNVYDQLFRAIKAVLDSWQSKRAIKYREIYNISEDLGTAVTVQAMVFGNLSEKSCTGVIFSRNPSNGDNEIFGEFLLNAQGEDIVSGIKNSLPISIKMEKSWQIINNEDLSISIPESMERLMPDVFVKLKNISKKLEYFYGDMQDIEFTVENGRLWILQSRSGKRSSLASLKIANDMVEEKIINKKQALKIIPIQTFEQLLHCGLDYSFIKIPPLTCGLPASPGAAVGMVATNVKDAELMAKMGKVILVRNETSPEDMSGIAVADGIITARGGMTSHAAVVARGMGKSCICSVSGLFVDGKNIHINGEKFPSGTYLSMDSTKGEIYLGQIPIIASNIPYEFEMINSWINEYKKIDIHANAETIGDIESAFSLGATAIGLCRTEHMFFSPERIFYMRKMILSKDHSDRVFNLDILEKYQQHDFEKIFEISKGKAVTIRLLDPPLHEFLPHDDKEIKEFCIQSNSIESDVKLSLAIKKEHNPMLGHRGCRLAITYPEIYIMQVRAILCAISKLVSERKVSEYELYPEIMIPLVSNVNELAICKKLVQDTFDDFCESLNDNDLKNSLSKISYKFGAMIELPCAALQADRIAEICDFISFGTNDLTQTTLGLSRDDSANFIATYVNKKIWNNDPFVTIEQSTVGELLKIAINKARSSNPKIKIGICGEHAGNPESIPFINSLQIDYISCSPYRIPLARLISSQV</sequence>
<dbReference type="Gene3D" id="1.10.189.10">
    <property type="entry name" value="Pyruvate Phosphate Dikinase, domain 2"/>
    <property type="match status" value="1"/>
</dbReference>
<keyword evidence="9 17" id="KW-0479">Metal-binding</keyword>
<evidence type="ECO:0000256" key="4">
    <source>
        <dbReference type="ARBA" id="ARBA00011738"/>
    </source>
</evidence>
<dbReference type="SUPFAM" id="SSF56059">
    <property type="entry name" value="Glutathione synthetase ATP-binding domain-like"/>
    <property type="match status" value="1"/>
</dbReference>
<feature type="domain" description="PEP-utilising enzyme mobile" evidence="18">
    <location>
        <begin position="467"/>
        <end position="530"/>
    </location>
</feature>
<protein>
    <recommendedName>
        <fullName evidence="6 14">Pyruvate, phosphate dikinase</fullName>
        <ecNumber evidence="5 14">2.7.9.1</ecNumber>
    </recommendedName>
</protein>
<evidence type="ECO:0000256" key="5">
    <source>
        <dbReference type="ARBA" id="ARBA00011994"/>
    </source>
</evidence>
<comment type="catalytic activity">
    <reaction evidence="14">
        <text>pyruvate + phosphate + ATP = phosphoenolpyruvate + AMP + diphosphate + H(+)</text>
        <dbReference type="Rhea" id="RHEA:10756"/>
        <dbReference type="ChEBI" id="CHEBI:15361"/>
        <dbReference type="ChEBI" id="CHEBI:15378"/>
        <dbReference type="ChEBI" id="CHEBI:30616"/>
        <dbReference type="ChEBI" id="CHEBI:33019"/>
        <dbReference type="ChEBI" id="CHEBI:43474"/>
        <dbReference type="ChEBI" id="CHEBI:58702"/>
        <dbReference type="ChEBI" id="CHEBI:456215"/>
        <dbReference type="EC" id="2.7.9.1"/>
    </reaction>
</comment>
<dbReference type="PROSITE" id="PS00742">
    <property type="entry name" value="PEP_ENZYMES_2"/>
    <property type="match status" value="1"/>
</dbReference>
<dbReference type="PROSITE" id="PS00370">
    <property type="entry name" value="PEP_ENZYMES_PHOS_SITE"/>
    <property type="match status" value="1"/>
</dbReference>
<dbReference type="Pfam" id="PF00391">
    <property type="entry name" value="PEP-utilizers"/>
    <property type="match status" value="1"/>
</dbReference>
<dbReference type="InterPro" id="IPR040442">
    <property type="entry name" value="Pyrv_kinase-like_dom_sf"/>
</dbReference>
<dbReference type="GO" id="GO:0016301">
    <property type="term" value="F:kinase activity"/>
    <property type="evidence" value="ECO:0007669"/>
    <property type="project" value="UniProtKB-UniRule"/>
</dbReference>
<dbReference type="EMBL" id="JARGYU010000003">
    <property type="protein sequence ID" value="MDZ5761510.1"/>
    <property type="molecule type" value="Genomic_DNA"/>
</dbReference>
<feature type="binding site" evidence="16">
    <location>
        <position position="821"/>
    </location>
    <ligand>
        <name>substrate</name>
    </ligand>
</feature>
<dbReference type="Gene3D" id="1.20.80.30">
    <property type="match status" value="1"/>
</dbReference>
<comment type="caution">
    <text evidence="21">The sequence shown here is derived from an EMBL/GenBank/DDBJ whole genome shotgun (WGS) entry which is preliminary data.</text>
</comment>
<evidence type="ECO:0000259" key="18">
    <source>
        <dbReference type="Pfam" id="PF00391"/>
    </source>
</evidence>
<keyword evidence="8" id="KW-0808">Transferase</keyword>
<feature type="active site" description="Proton donor" evidence="15">
    <location>
        <position position="884"/>
    </location>
</feature>
<dbReference type="PIRSF" id="PIRSF000853">
    <property type="entry name" value="PPDK"/>
    <property type="match status" value="1"/>
</dbReference>
<keyword evidence="22" id="KW-1185">Reference proteome</keyword>
<dbReference type="InterPro" id="IPR018274">
    <property type="entry name" value="PEP_util_AS"/>
</dbReference>
<evidence type="ECO:0000256" key="2">
    <source>
        <dbReference type="ARBA" id="ARBA00003144"/>
    </source>
</evidence>
<dbReference type="Pfam" id="PF02896">
    <property type="entry name" value="PEP-utilizers_C"/>
    <property type="match status" value="1"/>
</dbReference>
<evidence type="ECO:0000256" key="3">
    <source>
        <dbReference type="ARBA" id="ARBA00007837"/>
    </source>
</evidence>
<evidence type="ECO:0000259" key="20">
    <source>
        <dbReference type="Pfam" id="PF02896"/>
    </source>
</evidence>
<dbReference type="GO" id="GO:0050242">
    <property type="term" value="F:pyruvate, phosphate dikinase activity"/>
    <property type="evidence" value="ECO:0007669"/>
    <property type="project" value="UniProtKB-UniRule"/>
</dbReference>
<evidence type="ECO:0000313" key="22">
    <source>
        <dbReference type="Proteomes" id="UP001289135"/>
    </source>
</evidence>
<dbReference type="NCBIfam" id="TIGR01828">
    <property type="entry name" value="pyru_phos_dikin"/>
    <property type="match status" value="1"/>
</dbReference>
<evidence type="ECO:0000256" key="16">
    <source>
        <dbReference type="PIRSR" id="PIRSR000853-2"/>
    </source>
</evidence>